<dbReference type="EMBL" id="JAEUBD010000526">
    <property type="protein sequence ID" value="KAH3674052.1"/>
    <property type="molecule type" value="Genomic_DNA"/>
</dbReference>
<organism evidence="2 3">
    <name type="scientific">Ogataea polymorpha</name>
    <dbReference type="NCBI Taxonomy" id="460523"/>
    <lineage>
        <taxon>Eukaryota</taxon>
        <taxon>Fungi</taxon>
        <taxon>Dikarya</taxon>
        <taxon>Ascomycota</taxon>
        <taxon>Saccharomycotina</taxon>
        <taxon>Pichiomycetes</taxon>
        <taxon>Pichiales</taxon>
        <taxon>Pichiaceae</taxon>
        <taxon>Ogataea</taxon>
    </lineage>
</organism>
<feature type="region of interest" description="Disordered" evidence="1">
    <location>
        <begin position="121"/>
        <end position="188"/>
    </location>
</feature>
<protein>
    <submittedName>
        <fullName evidence="2">Uncharacterized protein</fullName>
    </submittedName>
</protein>
<keyword evidence="3" id="KW-1185">Reference proteome</keyword>
<dbReference type="Proteomes" id="UP000788993">
    <property type="component" value="Unassembled WGS sequence"/>
</dbReference>
<reference evidence="2" key="1">
    <citation type="journal article" date="2021" name="Open Biol.">
        <title>Shared evolutionary footprints suggest mitochondrial oxidative damage underlies multiple complex I losses in fungi.</title>
        <authorList>
            <person name="Schikora-Tamarit M.A."/>
            <person name="Marcet-Houben M."/>
            <person name="Nosek J."/>
            <person name="Gabaldon T."/>
        </authorList>
    </citation>
    <scope>NUCLEOTIDE SEQUENCE</scope>
    <source>
        <strain evidence="2">NCAIM Y.01608</strain>
    </source>
</reference>
<evidence type="ECO:0000313" key="3">
    <source>
        <dbReference type="Proteomes" id="UP000788993"/>
    </source>
</evidence>
<comment type="caution">
    <text evidence="2">The sequence shown here is derived from an EMBL/GenBank/DDBJ whole genome shotgun (WGS) entry which is preliminary data.</text>
</comment>
<reference evidence="2" key="2">
    <citation type="submission" date="2021-01" db="EMBL/GenBank/DDBJ databases">
        <authorList>
            <person name="Schikora-Tamarit M.A."/>
        </authorList>
    </citation>
    <scope>NUCLEOTIDE SEQUENCE</scope>
    <source>
        <strain evidence="2">NCAIM Y.01608</strain>
    </source>
</reference>
<name>A0A9P8PM89_9ASCO</name>
<sequence length="188" mass="20835">MLEEFTGMTYSHSSWSSAFTKICCVSPARAKQSTTIRTIASWFSGLRWLLKFGTQTREYKARAIASAAGSKMRNSPPPHTMWPSRRSTISLSWRYLSRATVSGCEIAWHKRRTRSAILPIRVSKTPDPRSDTSARKYGTASSAMLCDRARSSRSALSRRAAEPKSAASSSFSASARSRTFDDTSDSDC</sequence>
<gene>
    <name evidence="2" type="ORF">OGATHE_002032</name>
</gene>
<dbReference type="AlphaFoldDB" id="A0A9P8PM89"/>
<evidence type="ECO:0000313" key="2">
    <source>
        <dbReference type="EMBL" id="KAH3674052.1"/>
    </source>
</evidence>
<feature type="compositionally biased region" description="Basic and acidic residues" evidence="1">
    <location>
        <begin position="124"/>
        <end position="134"/>
    </location>
</feature>
<proteinExistence type="predicted"/>
<evidence type="ECO:0000256" key="1">
    <source>
        <dbReference type="SAM" id="MobiDB-lite"/>
    </source>
</evidence>
<feature type="compositionally biased region" description="Low complexity" evidence="1">
    <location>
        <begin position="152"/>
        <end position="177"/>
    </location>
</feature>
<accession>A0A9P8PM89</accession>